<accession>A0A497XAS2</accession>
<gene>
    <name evidence="2" type="ORF">DFR35_2285</name>
</gene>
<evidence type="ECO:0000313" key="2">
    <source>
        <dbReference type="EMBL" id="RLJ63655.1"/>
    </source>
</evidence>
<dbReference type="Gene3D" id="2.60.40.10">
    <property type="entry name" value="Immunoglobulins"/>
    <property type="match status" value="1"/>
</dbReference>
<evidence type="ECO:0000259" key="1">
    <source>
        <dbReference type="Pfam" id="PF08770"/>
    </source>
</evidence>
<feature type="domain" description="Sulphur oxidation protein SoxZ" evidence="1">
    <location>
        <begin position="7"/>
        <end position="101"/>
    </location>
</feature>
<dbReference type="Proteomes" id="UP000268908">
    <property type="component" value="Unassembled WGS sequence"/>
</dbReference>
<dbReference type="SUPFAM" id="SSF81296">
    <property type="entry name" value="E set domains"/>
    <property type="match status" value="1"/>
</dbReference>
<reference evidence="2 3" key="1">
    <citation type="submission" date="2018-10" db="EMBL/GenBank/DDBJ databases">
        <title>Genomic Encyclopedia of Type Strains, Phase IV (KMG-IV): sequencing the most valuable type-strain genomes for metagenomic binning, comparative biology and taxonomic classification.</title>
        <authorList>
            <person name="Goeker M."/>
        </authorList>
    </citation>
    <scope>NUCLEOTIDE SEQUENCE [LARGE SCALE GENOMIC DNA]</scope>
    <source>
        <strain evidence="2 3">DSM 26916</strain>
    </source>
</reference>
<dbReference type="InterPro" id="IPR013783">
    <property type="entry name" value="Ig-like_fold"/>
</dbReference>
<dbReference type="Pfam" id="PF08770">
    <property type="entry name" value="SoxZ"/>
    <property type="match status" value="1"/>
</dbReference>
<dbReference type="InterPro" id="IPR030995">
    <property type="entry name" value="SoxZ"/>
</dbReference>
<dbReference type="OrthoDB" id="9795530at2"/>
<proteinExistence type="predicted"/>
<dbReference type="EMBL" id="RCCI01000006">
    <property type="protein sequence ID" value="RLJ63655.1"/>
    <property type="molecule type" value="Genomic_DNA"/>
</dbReference>
<protein>
    <submittedName>
        <fullName evidence="2">Sulfur-oxidizing protein SoxZ</fullName>
    </submittedName>
</protein>
<keyword evidence="3" id="KW-1185">Reference proteome</keyword>
<sequence length="104" mass="11255">MGSPMKVRAQMKGDFADIKILMSHPMETGQRKDPKTNQTIPAVFIQQFTVEVGGKVVVQSETGTSISTNPVFGFKVKGAKAGDKVVVKWQDNKGDSRTDEATVA</sequence>
<dbReference type="InterPro" id="IPR014880">
    <property type="entry name" value="SoxZ_dom"/>
</dbReference>
<dbReference type="AlphaFoldDB" id="A0A497XAS2"/>
<evidence type="ECO:0000313" key="3">
    <source>
        <dbReference type="Proteomes" id="UP000268908"/>
    </source>
</evidence>
<organism evidence="2 3">
    <name type="scientific">Sulfurisoma sediminicola</name>
    <dbReference type="NCBI Taxonomy" id="1381557"/>
    <lineage>
        <taxon>Bacteria</taxon>
        <taxon>Pseudomonadati</taxon>
        <taxon>Pseudomonadota</taxon>
        <taxon>Betaproteobacteria</taxon>
        <taxon>Nitrosomonadales</taxon>
        <taxon>Sterolibacteriaceae</taxon>
        <taxon>Sulfurisoma</taxon>
    </lineage>
</organism>
<dbReference type="InterPro" id="IPR014756">
    <property type="entry name" value="Ig_E-set"/>
</dbReference>
<name>A0A497XAS2_9PROT</name>
<comment type="caution">
    <text evidence="2">The sequence shown here is derived from an EMBL/GenBank/DDBJ whole genome shotgun (WGS) entry which is preliminary data.</text>
</comment>
<dbReference type="NCBIfam" id="TIGR04490">
    <property type="entry name" value="SoxZ_true"/>
    <property type="match status" value="1"/>
</dbReference>